<keyword evidence="2" id="KW-1185">Reference proteome</keyword>
<gene>
    <name evidence="1" type="ORF">OD355_04410</name>
</gene>
<dbReference type="Proteomes" id="UP001209317">
    <property type="component" value="Unassembled WGS sequence"/>
</dbReference>
<dbReference type="SUPFAM" id="SSF49899">
    <property type="entry name" value="Concanavalin A-like lectins/glucanases"/>
    <property type="match status" value="1"/>
</dbReference>
<dbReference type="InterPro" id="IPR013320">
    <property type="entry name" value="ConA-like_dom_sf"/>
</dbReference>
<organism evidence="1 2">
    <name type="scientific">Haoranjiania flava</name>
    <dbReference type="NCBI Taxonomy" id="1856322"/>
    <lineage>
        <taxon>Bacteria</taxon>
        <taxon>Pseudomonadati</taxon>
        <taxon>Bacteroidota</taxon>
        <taxon>Chitinophagia</taxon>
        <taxon>Chitinophagales</taxon>
        <taxon>Chitinophagaceae</taxon>
        <taxon>Haoranjiania</taxon>
    </lineage>
</organism>
<name>A0AAE3IMG2_9BACT</name>
<dbReference type="RefSeq" id="WP_263037243.1">
    <property type="nucleotide sequence ID" value="NZ_JAOTPL010000004.1"/>
</dbReference>
<dbReference type="AlphaFoldDB" id="A0AAE3IMG2"/>
<evidence type="ECO:0000313" key="1">
    <source>
        <dbReference type="EMBL" id="MCU7693756.1"/>
    </source>
</evidence>
<reference evidence="1" key="1">
    <citation type="submission" date="2022-10" db="EMBL/GenBank/DDBJ databases">
        <authorList>
            <person name="Kim H.S."/>
            <person name="Kim J.-S."/>
            <person name="Suh M.K."/>
            <person name="Eom M.K."/>
            <person name="Lee J.-S."/>
        </authorList>
    </citation>
    <scope>NUCLEOTIDE SEQUENCE</scope>
    <source>
        <strain evidence="1">LIP-5</strain>
    </source>
</reference>
<sequence>MKNLYKIVIIIMAASLWSGCQKMERPALGDYPKDVSAPGGPLKFYVAFDGITKDSLLNAVDSIMANFPSTNPLKSIDGVSRKAVEGEKGKYINYASTNGFVHSSSFSISLWIKTNIIPEKESLFLFSVPTTVGHWSNATMFALIDHKGAGTTVDGAVLKFFILDKKGENWFEFTGNDKIPGLLNNAWHHLVFTYNETNSTFSLYKDGVLYKTRLWNNHGKLEINSDKVTGLRLLGKTTDWGEEWQGGMDQFRLYGKALSEEEIAELYKGKK</sequence>
<dbReference type="PROSITE" id="PS51257">
    <property type="entry name" value="PROKAR_LIPOPROTEIN"/>
    <property type="match status" value="1"/>
</dbReference>
<proteinExistence type="predicted"/>
<dbReference type="Pfam" id="PF13385">
    <property type="entry name" value="Laminin_G_3"/>
    <property type="match status" value="1"/>
</dbReference>
<accession>A0AAE3IMG2</accession>
<dbReference type="GO" id="GO:0004553">
    <property type="term" value="F:hydrolase activity, hydrolyzing O-glycosyl compounds"/>
    <property type="evidence" value="ECO:0007669"/>
    <property type="project" value="UniProtKB-ARBA"/>
</dbReference>
<protein>
    <submittedName>
        <fullName evidence="1">LamG domain-containing protein</fullName>
    </submittedName>
</protein>
<dbReference type="Gene3D" id="2.60.120.200">
    <property type="match status" value="1"/>
</dbReference>
<dbReference type="EMBL" id="JAOTPL010000004">
    <property type="protein sequence ID" value="MCU7693756.1"/>
    <property type="molecule type" value="Genomic_DNA"/>
</dbReference>
<dbReference type="GO" id="GO:0005975">
    <property type="term" value="P:carbohydrate metabolic process"/>
    <property type="evidence" value="ECO:0007669"/>
    <property type="project" value="UniProtKB-ARBA"/>
</dbReference>
<comment type="caution">
    <text evidence="1">The sequence shown here is derived from an EMBL/GenBank/DDBJ whole genome shotgun (WGS) entry which is preliminary data.</text>
</comment>
<evidence type="ECO:0000313" key="2">
    <source>
        <dbReference type="Proteomes" id="UP001209317"/>
    </source>
</evidence>